<proteinExistence type="predicted"/>
<name>A0A3F3PSS4_9EURO</name>
<reference evidence="1 2" key="1">
    <citation type="submission" date="2018-07" db="EMBL/GenBank/DDBJ databases">
        <title>The genomes of Aspergillus section Nigri reveals drivers in fungal speciation.</title>
        <authorList>
            <consortium name="DOE Joint Genome Institute"/>
            <person name="Vesth T.C."/>
            <person name="Nybo J."/>
            <person name="Theobald S."/>
            <person name="Brandl J."/>
            <person name="Frisvad J.C."/>
            <person name="Nielsen K.F."/>
            <person name="Lyhne E.K."/>
            <person name="Kogle M.E."/>
            <person name="Kuo A."/>
            <person name="Riley R."/>
            <person name="Clum A."/>
            <person name="Nolan M."/>
            <person name="Lipzen A."/>
            <person name="Salamov A."/>
            <person name="Henrissat B."/>
            <person name="Wiebenga A."/>
            <person name="De vries R.P."/>
            <person name="Grigoriev I.V."/>
            <person name="Mortensen U.H."/>
            <person name="Andersen M.R."/>
            <person name="Baker S.E."/>
        </authorList>
    </citation>
    <scope>NUCLEOTIDE SEQUENCE [LARGE SCALE GENOMIC DNA]</scope>
    <source>
        <strain evidence="1 2">CBS 139.54b</strain>
    </source>
</reference>
<sequence>MPVTVAIDAHDVQNLVNGDVNGDQVGRDKFGGDHVLGNKVQSPRRLFVENIPPLPPGLMPWIGNQVIIQICNTAVDSATIEQLGLIESDGTISQNFRRICDLVSRMILADLQSNPQQPTMSGLRETKIALEEFQTLRYTGVLDTRLNRREIRFDDIISLIPASPLPDPNITLRFYASMRNLRQRKGILKSQSLPVSSKILRWLENSSSGLICLKGNYSRRQLLRDVAADVITMLIEQKVHLVWLLQPNGGDFQEFDKIEATKQLVFQVMQLNHTSMDERSASLTRAMIREARTAHDWFGLLGRALLGIEQIFIVIDLEALGVQRQEFRWAHEFSGLLQDLQSRGVTTVTKIILLSHREYSTEGVRHDCDFVFDISSIPTLSSDILEKCTDDH</sequence>
<evidence type="ECO:0000313" key="2">
    <source>
        <dbReference type="Proteomes" id="UP000253729"/>
    </source>
</evidence>
<evidence type="ECO:0000313" key="1">
    <source>
        <dbReference type="EMBL" id="RDH29964.1"/>
    </source>
</evidence>
<dbReference type="RefSeq" id="XP_026622986.1">
    <property type="nucleotide sequence ID" value="XM_026772163.1"/>
</dbReference>
<accession>A0A3F3PSS4</accession>
<dbReference type="AlphaFoldDB" id="A0A3F3PSS4"/>
<organism evidence="1 2">
    <name type="scientific">Aspergillus welwitschiae</name>
    <dbReference type="NCBI Taxonomy" id="1341132"/>
    <lineage>
        <taxon>Eukaryota</taxon>
        <taxon>Fungi</taxon>
        <taxon>Dikarya</taxon>
        <taxon>Ascomycota</taxon>
        <taxon>Pezizomycotina</taxon>
        <taxon>Eurotiomycetes</taxon>
        <taxon>Eurotiomycetidae</taxon>
        <taxon>Eurotiales</taxon>
        <taxon>Aspergillaceae</taxon>
        <taxon>Aspergillus</taxon>
        <taxon>Aspergillus subgen. Circumdati</taxon>
    </lineage>
</organism>
<gene>
    <name evidence="1" type="ORF">BDQ94DRAFT_173452</name>
</gene>
<dbReference type="EMBL" id="KZ852064">
    <property type="protein sequence ID" value="RDH29964.1"/>
    <property type="molecule type" value="Genomic_DNA"/>
</dbReference>
<dbReference type="STRING" id="1341132.A0A3F3PSS4"/>
<dbReference type="Proteomes" id="UP000253729">
    <property type="component" value="Unassembled WGS sequence"/>
</dbReference>
<keyword evidence="2" id="KW-1185">Reference proteome</keyword>
<dbReference type="GeneID" id="38140519"/>
<protein>
    <submittedName>
        <fullName evidence="1">Uncharacterized protein</fullName>
    </submittedName>
</protein>